<dbReference type="EMBL" id="JAJJMA010060096">
    <property type="protein sequence ID" value="MCL7026689.1"/>
    <property type="molecule type" value="Genomic_DNA"/>
</dbReference>
<evidence type="ECO:0000313" key="2">
    <source>
        <dbReference type="EMBL" id="MCL7026689.1"/>
    </source>
</evidence>
<dbReference type="AlphaFoldDB" id="A0AA41V063"/>
<name>A0AA41V063_PAPNU</name>
<protein>
    <recommendedName>
        <fullName evidence="4">Plant thionin family protein</fullName>
    </recommendedName>
</protein>
<evidence type="ECO:0000256" key="1">
    <source>
        <dbReference type="SAM" id="SignalP"/>
    </source>
</evidence>
<accession>A0AA41V063</accession>
<evidence type="ECO:0000313" key="3">
    <source>
        <dbReference type="Proteomes" id="UP001177140"/>
    </source>
</evidence>
<reference evidence="2" key="1">
    <citation type="submission" date="2022-03" db="EMBL/GenBank/DDBJ databases">
        <title>A functionally conserved STORR gene fusion in Papaver species that diverged 16.8 million years ago.</title>
        <authorList>
            <person name="Catania T."/>
        </authorList>
    </citation>
    <scope>NUCLEOTIDE SEQUENCE</scope>
    <source>
        <strain evidence="2">S-191538</strain>
    </source>
</reference>
<feature type="chain" id="PRO_5041262059" description="Plant thionin family protein" evidence="1">
    <location>
        <begin position="29"/>
        <end position="88"/>
    </location>
</feature>
<proteinExistence type="predicted"/>
<keyword evidence="1" id="KW-0732">Signal</keyword>
<feature type="signal peptide" evidence="1">
    <location>
        <begin position="1"/>
        <end position="28"/>
    </location>
</feature>
<sequence length="88" mass="9666">MEKSGKSLMRMITMVLLIVGMFVVQISASASPNDQSIGQLLDCIKPCLVECIKPDPDSQQLTNICVRKCLPPCLKAPLQNSHRKIIAN</sequence>
<comment type="caution">
    <text evidence="2">The sequence shown here is derived from an EMBL/GenBank/DDBJ whole genome shotgun (WGS) entry which is preliminary data.</text>
</comment>
<organism evidence="2 3">
    <name type="scientific">Papaver nudicaule</name>
    <name type="common">Iceland poppy</name>
    <dbReference type="NCBI Taxonomy" id="74823"/>
    <lineage>
        <taxon>Eukaryota</taxon>
        <taxon>Viridiplantae</taxon>
        <taxon>Streptophyta</taxon>
        <taxon>Embryophyta</taxon>
        <taxon>Tracheophyta</taxon>
        <taxon>Spermatophyta</taxon>
        <taxon>Magnoliopsida</taxon>
        <taxon>Ranunculales</taxon>
        <taxon>Papaveraceae</taxon>
        <taxon>Papaveroideae</taxon>
        <taxon>Papaver</taxon>
    </lineage>
</organism>
<dbReference type="Proteomes" id="UP001177140">
    <property type="component" value="Unassembled WGS sequence"/>
</dbReference>
<keyword evidence="3" id="KW-1185">Reference proteome</keyword>
<evidence type="ECO:0008006" key="4">
    <source>
        <dbReference type="Google" id="ProtNLM"/>
    </source>
</evidence>
<gene>
    <name evidence="2" type="ORF">MKW94_015042</name>
</gene>